<dbReference type="InterPro" id="IPR018356">
    <property type="entry name" value="Tscrpt_reg_HTH_DeoR_CS"/>
</dbReference>
<dbReference type="Gene3D" id="3.40.50.1360">
    <property type="match status" value="1"/>
</dbReference>
<dbReference type="Pfam" id="PF08220">
    <property type="entry name" value="HTH_DeoR"/>
    <property type="match status" value="1"/>
</dbReference>
<dbReference type="Pfam" id="PF00455">
    <property type="entry name" value="DeoRC"/>
    <property type="match status" value="1"/>
</dbReference>
<dbReference type="SMART" id="SM00420">
    <property type="entry name" value="HTH_DEOR"/>
    <property type="match status" value="1"/>
</dbReference>
<dbReference type="InterPro" id="IPR001034">
    <property type="entry name" value="DeoR_HTH"/>
</dbReference>
<dbReference type="InterPro" id="IPR037171">
    <property type="entry name" value="NagB/RpiA_transferase-like"/>
</dbReference>
<dbReference type="PRINTS" id="PR00037">
    <property type="entry name" value="HTHLACR"/>
</dbReference>
<gene>
    <name evidence="5" type="ORF">FHS55_004404</name>
</gene>
<dbReference type="Proteomes" id="UP000533469">
    <property type="component" value="Unassembled WGS sequence"/>
</dbReference>
<dbReference type="PROSITE" id="PS00894">
    <property type="entry name" value="HTH_DEOR_1"/>
    <property type="match status" value="1"/>
</dbReference>
<keyword evidence="6" id="KW-1185">Reference proteome</keyword>
<dbReference type="PANTHER" id="PTHR30363">
    <property type="entry name" value="HTH-TYPE TRANSCRIPTIONAL REGULATOR SRLR-RELATED"/>
    <property type="match status" value="1"/>
</dbReference>
<dbReference type="InterPro" id="IPR036390">
    <property type="entry name" value="WH_DNA-bd_sf"/>
</dbReference>
<dbReference type="SMART" id="SM01134">
    <property type="entry name" value="DeoRC"/>
    <property type="match status" value="1"/>
</dbReference>
<dbReference type="PANTHER" id="PTHR30363:SF44">
    <property type="entry name" value="AGA OPERON TRANSCRIPTIONAL REPRESSOR-RELATED"/>
    <property type="match status" value="1"/>
</dbReference>
<dbReference type="GO" id="GO:0003700">
    <property type="term" value="F:DNA-binding transcription factor activity"/>
    <property type="evidence" value="ECO:0007669"/>
    <property type="project" value="InterPro"/>
</dbReference>
<dbReference type="SUPFAM" id="SSF100950">
    <property type="entry name" value="NagB/RpiA/CoA transferase-like"/>
    <property type="match status" value="1"/>
</dbReference>
<keyword evidence="3" id="KW-0804">Transcription</keyword>
<keyword evidence="2" id="KW-0238">DNA-binding</keyword>
<reference evidence="5 6" key="1">
    <citation type="submission" date="2020-08" db="EMBL/GenBank/DDBJ databases">
        <title>Genomic Encyclopedia of Type Strains, Phase IV (KMG-IV): sequencing the most valuable type-strain genomes for metagenomic binning, comparative biology and taxonomic classification.</title>
        <authorList>
            <person name="Goeker M."/>
        </authorList>
    </citation>
    <scope>NUCLEOTIDE SEQUENCE [LARGE SCALE GENOMIC DNA]</scope>
    <source>
        <strain evidence="5 6">DSM 5895</strain>
    </source>
</reference>
<dbReference type="InterPro" id="IPR014036">
    <property type="entry name" value="DeoR-like_C"/>
</dbReference>
<evidence type="ECO:0000256" key="2">
    <source>
        <dbReference type="ARBA" id="ARBA00023125"/>
    </source>
</evidence>
<evidence type="ECO:0000313" key="6">
    <source>
        <dbReference type="Proteomes" id="UP000533469"/>
    </source>
</evidence>
<dbReference type="GO" id="GO:0003677">
    <property type="term" value="F:DNA binding"/>
    <property type="evidence" value="ECO:0007669"/>
    <property type="project" value="UniProtKB-KW"/>
</dbReference>
<evidence type="ECO:0000259" key="4">
    <source>
        <dbReference type="PROSITE" id="PS51000"/>
    </source>
</evidence>
<dbReference type="SUPFAM" id="SSF46785">
    <property type="entry name" value="Winged helix' DNA-binding domain"/>
    <property type="match status" value="1"/>
</dbReference>
<organism evidence="5 6">
    <name type="scientific">Ancylobacter tetraedralis</name>
    <dbReference type="NCBI Taxonomy" id="217068"/>
    <lineage>
        <taxon>Bacteria</taxon>
        <taxon>Pseudomonadati</taxon>
        <taxon>Pseudomonadota</taxon>
        <taxon>Alphaproteobacteria</taxon>
        <taxon>Hyphomicrobiales</taxon>
        <taxon>Xanthobacteraceae</taxon>
        <taxon>Ancylobacter</taxon>
    </lineage>
</organism>
<evidence type="ECO:0000313" key="5">
    <source>
        <dbReference type="EMBL" id="MBB3773760.1"/>
    </source>
</evidence>
<evidence type="ECO:0000256" key="1">
    <source>
        <dbReference type="ARBA" id="ARBA00023015"/>
    </source>
</evidence>
<dbReference type="PROSITE" id="PS51000">
    <property type="entry name" value="HTH_DEOR_2"/>
    <property type="match status" value="1"/>
</dbReference>
<proteinExistence type="predicted"/>
<protein>
    <submittedName>
        <fullName evidence="5">DeoR family glycerol-3-phosphate regulon repressor</fullName>
    </submittedName>
</protein>
<comment type="caution">
    <text evidence="5">The sequence shown here is derived from an EMBL/GenBank/DDBJ whole genome shotgun (WGS) entry which is preliminary data.</text>
</comment>
<evidence type="ECO:0000256" key="3">
    <source>
        <dbReference type="ARBA" id="ARBA00023163"/>
    </source>
</evidence>
<dbReference type="AlphaFoldDB" id="A0A839ZFM5"/>
<sequence>MSSSYRHEEIRKQLATTGRVRVDAIAAKLGVTTETIRRDLTELENRSLLRRVHGGAIPFNTGNEPPISDRTRIRAREKSEIGVVATTLLSDGMSIFVDAGSTQSAFVRAFRDRSNLTVTTNSLDIASTLVASPGIVVRLTPGILRRSDNATIGHDTVSYVERFAFDLAFLGIGACDSVLGWMDFDEDEAALRRAAYKLSARSVVLIDSSKFGRRAAVRTFDIDQSLIVVTEKTPTSDFFEVFTKKGLKILTPEERGISS</sequence>
<dbReference type="EMBL" id="JACICD010000014">
    <property type="protein sequence ID" value="MBB3773760.1"/>
    <property type="molecule type" value="Genomic_DNA"/>
</dbReference>
<accession>A0A839ZFM5</accession>
<dbReference type="RefSeq" id="WP_183191971.1">
    <property type="nucleotide sequence ID" value="NZ_JACICD010000014.1"/>
</dbReference>
<feature type="domain" description="HTH deoR-type" evidence="4">
    <location>
        <begin position="3"/>
        <end position="58"/>
    </location>
</feature>
<keyword evidence="1" id="KW-0805">Transcription regulation</keyword>
<dbReference type="InterPro" id="IPR050313">
    <property type="entry name" value="Carb_Metab_HTH_regulators"/>
</dbReference>
<name>A0A839ZFM5_9HYPH</name>